<feature type="non-terminal residue" evidence="3">
    <location>
        <position position="1"/>
    </location>
</feature>
<gene>
    <name evidence="3" type="ORF">MAR_017081</name>
</gene>
<dbReference type="PANTHER" id="PTHR47331">
    <property type="entry name" value="PHD-TYPE DOMAIN-CONTAINING PROTEIN"/>
    <property type="match status" value="1"/>
</dbReference>
<proteinExistence type="predicted"/>
<evidence type="ECO:0000313" key="4">
    <source>
        <dbReference type="Proteomes" id="UP001164746"/>
    </source>
</evidence>
<evidence type="ECO:0000313" key="3">
    <source>
        <dbReference type="EMBL" id="WAR07123.1"/>
    </source>
</evidence>
<dbReference type="PANTHER" id="PTHR47331:SF5">
    <property type="entry name" value="RIBONUCLEASE H"/>
    <property type="match status" value="1"/>
</dbReference>
<dbReference type="Proteomes" id="UP001164746">
    <property type="component" value="Chromosome 6"/>
</dbReference>
<dbReference type="EMBL" id="CP111017">
    <property type="protein sequence ID" value="WAR07123.1"/>
    <property type="molecule type" value="Genomic_DNA"/>
</dbReference>
<keyword evidence="1" id="KW-0175">Coiled coil</keyword>
<accession>A0ABY7EAT9</accession>
<sequence>IENASLEGEETVADVVTEPGEQNPNEAEEDQQAPRRSSRESRPTEKMALYMQTEFEKGEKKLSSVYNDCQFNVKKLRNILRTDSDHTGIAETSDTVKVLENTVLRHFEELRTKGTIAPLLMKIIDALVSITRDTNQIVNERLSEIEEFEPQRELSRLKSQRNKDYAQSVFSLWESESNNSNKSVLSEKVADAEAALTEKQAKYEVLQEEEEQLSKLADIGIEQKRALEEHKKEMKKLEARINKAPETQRQNESNLENQDFVNFDERAAFAKVLADSVNLNRLPVPEPNENPSHEILTYALLDTQSDTTFKLEDTASLLQISGQPIKLSLSTMTSQHTVIESSKVCGLKVRGFNSPDYVSINQAYSRDFIPVHRSHIPNVDTVKTWPHLAPIADEIPPLQSCDVGLLIGYNCRKP</sequence>
<organism evidence="3 4">
    <name type="scientific">Mya arenaria</name>
    <name type="common">Soft-shell clam</name>
    <dbReference type="NCBI Taxonomy" id="6604"/>
    <lineage>
        <taxon>Eukaryota</taxon>
        <taxon>Metazoa</taxon>
        <taxon>Spiralia</taxon>
        <taxon>Lophotrochozoa</taxon>
        <taxon>Mollusca</taxon>
        <taxon>Bivalvia</taxon>
        <taxon>Autobranchia</taxon>
        <taxon>Heteroconchia</taxon>
        <taxon>Euheterodonta</taxon>
        <taxon>Imparidentia</taxon>
        <taxon>Neoheterodontei</taxon>
        <taxon>Myida</taxon>
        <taxon>Myoidea</taxon>
        <taxon>Myidae</taxon>
        <taxon>Mya</taxon>
    </lineage>
</organism>
<evidence type="ECO:0000256" key="2">
    <source>
        <dbReference type="SAM" id="MobiDB-lite"/>
    </source>
</evidence>
<reference evidence="3" key="1">
    <citation type="submission" date="2022-11" db="EMBL/GenBank/DDBJ databases">
        <title>Centuries of genome instability and evolution in soft-shell clam transmissible cancer (bioRxiv).</title>
        <authorList>
            <person name="Hart S.F.M."/>
            <person name="Yonemitsu M.A."/>
            <person name="Giersch R.M."/>
            <person name="Beal B.F."/>
            <person name="Arriagada G."/>
            <person name="Davis B.W."/>
            <person name="Ostrander E.A."/>
            <person name="Goff S.P."/>
            <person name="Metzger M.J."/>
        </authorList>
    </citation>
    <scope>NUCLEOTIDE SEQUENCE</scope>
    <source>
        <strain evidence="3">MELC-2E11</strain>
        <tissue evidence="3">Siphon/mantle</tissue>
    </source>
</reference>
<feature type="coiled-coil region" evidence="1">
    <location>
        <begin position="182"/>
        <end position="247"/>
    </location>
</feature>
<evidence type="ECO:0000256" key="1">
    <source>
        <dbReference type="SAM" id="Coils"/>
    </source>
</evidence>
<keyword evidence="4" id="KW-1185">Reference proteome</keyword>
<protein>
    <submittedName>
        <fullName evidence="3">Uncharacterized protein</fullName>
    </submittedName>
</protein>
<name>A0ABY7EAT9_MYAAR</name>
<feature type="region of interest" description="Disordered" evidence="2">
    <location>
        <begin position="1"/>
        <end position="44"/>
    </location>
</feature>